<evidence type="ECO:0000259" key="2">
    <source>
        <dbReference type="PROSITE" id="PS51664"/>
    </source>
</evidence>
<evidence type="ECO:0000313" key="4">
    <source>
        <dbReference type="Proteomes" id="UP001596380"/>
    </source>
</evidence>
<comment type="caution">
    <text evidence="3">The sequence shown here is derived from an EMBL/GenBank/DDBJ whole genome shotgun (WGS) entry which is preliminary data.</text>
</comment>
<evidence type="ECO:0000256" key="1">
    <source>
        <dbReference type="SAM" id="MobiDB-lite"/>
    </source>
</evidence>
<dbReference type="Pfam" id="PF02624">
    <property type="entry name" value="YcaO"/>
    <property type="match status" value="1"/>
</dbReference>
<accession>A0ABW2CQ79</accession>
<organism evidence="3 4">
    <name type="scientific">Actinomadura yumaensis</name>
    <dbReference type="NCBI Taxonomy" id="111807"/>
    <lineage>
        <taxon>Bacteria</taxon>
        <taxon>Bacillati</taxon>
        <taxon>Actinomycetota</taxon>
        <taxon>Actinomycetes</taxon>
        <taxon>Streptosporangiales</taxon>
        <taxon>Thermomonosporaceae</taxon>
        <taxon>Actinomadura</taxon>
    </lineage>
</organism>
<dbReference type="PANTHER" id="PTHR37809">
    <property type="entry name" value="RIBOSOMAL PROTEIN S12 METHYLTHIOTRANSFERASE ACCESSORY FACTOR YCAO"/>
    <property type="match status" value="1"/>
</dbReference>
<protein>
    <submittedName>
        <fullName evidence="3">YcaO-like family protein</fullName>
    </submittedName>
</protein>
<feature type="domain" description="YcaO" evidence="2">
    <location>
        <begin position="89"/>
        <end position="485"/>
    </location>
</feature>
<proteinExistence type="predicted"/>
<dbReference type="PROSITE" id="PS51664">
    <property type="entry name" value="YCAO"/>
    <property type="match status" value="1"/>
</dbReference>
<dbReference type="Proteomes" id="UP001596380">
    <property type="component" value="Unassembled WGS sequence"/>
</dbReference>
<sequence>MEQVNAGPVGAAVRPGTAPGPSPAVRAVTGAWVERAMSLEGAERSARAALETLGWRPELRRLGDHGGLELWSCRLLDADGAQVSDWAQGAGKGAADEARVGALFEALEHHFSGPACFDPARVTMRSGEDLAAGPLAAEACAPALAAAGTVACHDYTPIHAVLPPGSGPGSGAPVHGPNGSPSEDGAQETAGSLAVPLVLAGTWYFDRPELRQMAGDGTDYRALARYSWNSGSAIGVNRAEALVHALNETIERDAVSLLLARLFVHRDTRWLRVIDPETLPAQLAAAHHALRALSGSPVHLVEVTTDIGVPAFIAYTHNAACTEGRIGAGASLSPAYAAWRALAELAQRQLGERAFPGPRVTPSMQGLERYPALRAAARLDLRDHLTRAPRVPFRDEDPGDRPSRTLPEQLRELTGLLTAAGHRPYHRVSAILPGGITVVHAFVPGLERFWLVTDGMLVIPGPRAKTLASASGAVPTRSAYRGEQA</sequence>
<feature type="region of interest" description="Disordered" evidence="1">
    <location>
        <begin position="1"/>
        <end position="23"/>
    </location>
</feature>
<dbReference type="Gene3D" id="3.30.160.660">
    <property type="match status" value="1"/>
</dbReference>
<reference evidence="4" key="1">
    <citation type="journal article" date="2019" name="Int. J. Syst. Evol. Microbiol.">
        <title>The Global Catalogue of Microorganisms (GCM) 10K type strain sequencing project: providing services to taxonomists for standard genome sequencing and annotation.</title>
        <authorList>
            <consortium name="The Broad Institute Genomics Platform"/>
            <consortium name="The Broad Institute Genome Sequencing Center for Infectious Disease"/>
            <person name="Wu L."/>
            <person name="Ma J."/>
        </authorList>
    </citation>
    <scope>NUCLEOTIDE SEQUENCE [LARGE SCALE GENOMIC DNA]</scope>
    <source>
        <strain evidence="4">JCM 3369</strain>
    </source>
</reference>
<feature type="region of interest" description="Disordered" evidence="1">
    <location>
        <begin position="163"/>
        <end position="188"/>
    </location>
</feature>
<gene>
    <name evidence="3" type="ORF">ACFQKB_28850</name>
</gene>
<dbReference type="RefSeq" id="WP_378063721.1">
    <property type="nucleotide sequence ID" value="NZ_JBHSXS010000022.1"/>
</dbReference>
<evidence type="ECO:0000313" key="3">
    <source>
        <dbReference type="EMBL" id="MFC6883799.1"/>
    </source>
</evidence>
<keyword evidence="4" id="KW-1185">Reference proteome</keyword>
<dbReference type="Gene3D" id="3.30.1330.230">
    <property type="match status" value="1"/>
</dbReference>
<name>A0ABW2CQ79_9ACTN</name>
<dbReference type="PANTHER" id="PTHR37809:SF1">
    <property type="entry name" value="RIBOSOMAL PROTEIN S12 METHYLTHIOTRANSFERASE ACCESSORY FACTOR YCAO"/>
    <property type="match status" value="1"/>
</dbReference>
<dbReference type="EMBL" id="JBHSXS010000022">
    <property type="protein sequence ID" value="MFC6883799.1"/>
    <property type="molecule type" value="Genomic_DNA"/>
</dbReference>
<dbReference type="InterPro" id="IPR003776">
    <property type="entry name" value="YcaO-like_dom"/>
</dbReference>